<dbReference type="Pfam" id="PF08357">
    <property type="entry name" value="SEFIR"/>
    <property type="match status" value="1"/>
</dbReference>
<dbReference type="InterPro" id="IPR013568">
    <property type="entry name" value="SEFIR_dom"/>
</dbReference>
<feature type="domain" description="SEFIR" evidence="4">
    <location>
        <begin position="286"/>
        <end position="354"/>
    </location>
</feature>
<protein>
    <submittedName>
        <fullName evidence="5">Uncharacterized protein LOC100182305</fullName>
    </submittedName>
</protein>
<reference evidence="5" key="1">
    <citation type="submission" date="2020-04" db="EMBL/GenBank/DDBJ databases">
        <authorList>
            <person name="Neveu A P."/>
        </authorList>
    </citation>
    <scope>NUCLEOTIDE SEQUENCE</scope>
    <source>
        <tissue evidence="5">Whole embryo</tissue>
    </source>
</reference>
<evidence type="ECO:0000256" key="2">
    <source>
        <dbReference type="SAM" id="Phobius"/>
    </source>
</evidence>
<keyword evidence="2" id="KW-0812">Transmembrane</keyword>
<dbReference type="AlphaFoldDB" id="A0A6F9DH30"/>
<dbReference type="EMBL" id="LR786860">
    <property type="protein sequence ID" value="CAB3262722.1"/>
    <property type="molecule type" value="mRNA"/>
</dbReference>
<keyword evidence="3" id="KW-0732">Signal</keyword>
<name>A0A6F9DH30_9ASCI</name>
<keyword evidence="2" id="KW-1133">Transmembrane helix</keyword>
<organism evidence="5">
    <name type="scientific">Phallusia mammillata</name>
    <dbReference type="NCBI Taxonomy" id="59560"/>
    <lineage>
        <taxon>Eukaryota</taxon>
        <taxon>Metazoa</taxon>
        <taxon>Chordata</taxon>
        <taxon>Tunicata</taxon>
        <taxon>Ascidiacea</taxon>
        <taxon>Phlebobranchia</taxon>
        <taxon>Ascidiidae</taxon>
        <taxon>Phallusia</taxon>
    </lineage>
</organism>
<evidence type="ECO:0000256" key="1">
    <source>
        <dbReference type="SAM" id="MobiDB-lite"/>
    </source>
</evidence>
<evidence type="ECO:0000256" key="3">
    <source>
        <dbReference type="SAM" id="SignalP"/>
    </source>
</evidence>
<feature type="chain" id="PRO_5026179759" evidence="3">
    <location>
        <begin position="19"/>
        <end position="455"/>
    </location>
</feature>
<dbReference type="Gene3D" id="3.40.50.11530">
    <property type="match status" value="1"/>
</dbReference>
<feature type="transmembrane region" description="Helical" evidence="2">
    <location>
        <begin position="237"/>
        <end position="257"/>
    </location>
</feature>
<evidence type="ECO:0000259" key="4">
    <source>
        <dbReference type="Pfam" id="PF08357"/>
    </source>
</evidence>
<evidence type="ECO:0000313" key="5">
    <source>
        <dbReference type="EMBL" id="CAB3262722.1"/>
    </source>
</evidence>
<gene>
    <name evidence="5" type="primary">LOC100182305-001</name>
</gene>
<sequence>MNFSFFSFFLCSVVVCYGETVTIFCTGYSCNRNNVAPDQPYLCSVADHQSGKEDGTNKTAPAADKAESSYFIYTRDGEDKIGLNVVWKYPEYQLLNLTSKLFKLNLGQSWAETRTIYIAVNENVQHENHTTNRMLDFSLDFCDEEGQLFMQLDKNYTWTIWTYPLHFLKTKIICKNVHVSIPGCDNHNLSSFSGCNHDDSGDGSSTDQEQEDEEDAEQVIEKTAEQYEEQDLQQDSYFYVTVAFICGFSLLLIGLVCKGIHQYIKIYHTKIANGQHLLFLINTKNEDDKYLNAAQQLTTHLQNVGKVKVNFNLWENNESSTQPHWTQNRFEQAGHIILLCTSKGKEILATQVESNDTVNPFITGVQLAKVLNLNQNKRITLAYFENDDAHCLPPGYGFLFKLKLGIKVFCLSTHLKQFFQHVAGKSAKQLVKKIPSLDEMANSEDDTLETTEFIL</sequence>
<accession>A0A6F9DH30</accession>
<proteinExistence type="evidence at transcript level"/>
<feature type="region of interest" description="Disordered" evidence="1">
    <location>
        <begin position="198"/>
        <end position="218"/>
    </location>
</feature>
<keyword evidence="2" id="KW-0472">Membrane</keyword>
<feature type="signal peptide" evidence="3">
    <location>
        <begin position="1"/>
        <end position="18"/>
    </location>
</feature>
<feature type="compositionally biased region" description="Acidic residues" evidence="1">
    <location>
        <begin position="208"/>
        <end position="218"/>
    </location>
</feature>